<feature type="transmembrane region" description="Helical" evidence="1">
    <location>
        <begin position="102"/>
        <end position="125"/>
    </location>
</feature>
<reference evidence="2 3" key="1">
    <citation type="submission" date="2018-07" db="EMBL/GenBank/DDBJ databases">
        <title>Lottiidibacillus patelloidae gen. nov., sp. nov., isolated from the intestinal tract of a marine limpet and the reclassification of B. taeanensis BH030017T, B. algicola KMM 3737T and B. hwajinpoensis SW-72T as genus Lottiidibacillus.</title>
        <authorList>
            <person name="Liu R."/>
            <person name="Huang Z."/>
        </authorList>
    </citation>
    <scope>NUCLEOTIDE SEQUENCE [LARGE SCALE GENOMIC DNA]</scope>
    <source>
        <strain evidence="2 3">BH030017</strain>
    </source>
</reference>
<organism evidence="2 3">
    <name type="scientific">Bacillus taeanensis</name>
    <dbReference type="NCBI Taxonomy" id="273032"/>
    <lineage>
        <taxon>Bacteria</taxon>
        <taxon>Bacillati</taxon>
        <taxon>Bacillota</taxon>
        <taxon>Bacilli</taxon>
        <taxon>Bacillales</taxon>
        <taxon>Bacillaceae</taxon>
        <taxon>Bacillus</taxon>
    </lineage>
</organism>
<dbReference type="Proteomes" id="UP000253314">
    <property type="component" value="Unassembled WGS sequence"/>
</dbReference>
<feature type="transmembrane region" description="Helical" evidence="1">
    <location>
        <begin position="79"/>
        <end position="96"/>
    </location>
</feature>
<dbReference type="AlphaFoldDB" id="A0A366XXE6"/>
<sequence length="137" mass="15702">MKTLLRLLIALCSLFISSEQFHSLLLSDTSTLFMQIIFEPVDLLIIGFGFLIGMILCAATWKKVVHYFKSMIKDKKNKLLFILIEVFCLVGIYLYIISIEFWFGALVLLLSALYGISTGITTSYSEHHKPLQRSKHH</sequence>
<protein>
    <submittedName>
        <fullName evidence="2">Uncharacterized protein</fullName>
    </submittedName>
</protein>
<keyword evidence="3" id="KW-1185">Reference proteome</keyword>
<dbReference type="RefSeq" id="WP_113805223.1">
    <property type="nucleotide sequence ID" value="NZ_QOCW01000005.1"/>
</dbReference>
<keyword evidence="1" id="KW-0472">Membrane</keyword>
<keyword evidence="1" id="KW-0812">Transmembrane</keyword>
<comment type="caution">
    <text evidence="2">The sequence shown here is derived from an EMBL/GenBank/DDBJ whole genome shotgun (WGS) entry which is preliminary data.</text>
</comment>
<proteinExistence type="predicted"/>
<gene>
    <name evidence="2" type="ORF">DS031_07030</name>
</gene>
<name>A0A366XXE6_9BACI</name>
<feature type="transmembrane region" description="Helical" evidence="1">
    <location>
        <begin position="43"/>
        <end position="59"/>
    </location>
</feature>
<accession>A0A366XXE6</accession>
<evidence type="ECO:0000256" key="1">
    <source>
        <dbReference type="SAM" id="Phobius"/>
    </source>
</evidence>
<evidence type="ECO:0000313" key="3">
    <source>
        <dbReference type="Proteomes" id="UP000253314"/>
    </source>
</evidence>
<keyword evidence="1" id="KW-1133">Transmembrane helix</keyword>
<dbReference type="EMBL" id="QOCW01000005">
    <property type="protein sequence ID" value="RBW70316.1"/>
    <property type="molecule type" value="Genomic_DNA"/>
</dbReference>
<evidence type="ECO:0000313" key="2">
    <source>
        <dbReference type="EMBL" id="RBW70316.1"/>
    </source>
</evidence>